<dbReference type="RefSeq" id="WP_065726932.1">
    <property type="nucleotide sequence ID" value="NZ_CP016428.1"/>
</dbReference>
<dbReference type="KEGG" id="bic:LMTR13_05070"/>
<dbReference type="OrthoDB" id="3196747at2"/>
<reference evidence="1 2" key="1">
    <citation type="submission" date="2016-07" db="EMBL/GenBank/DDBJ databases">
        <title>Complete genome sequence of Bradyrhizobium icense LMTR 13T, a potential inoculant strain isolated from lima bean (Phaseolus lunatus) in Peru.</title>
        <authorList>
            <person name="Ormeno-Orrillo E."/>
            <person name="Duran D."/>
            <person name="Rogel M.A."/>
            <person name="Rey L."/>
            <person name="Imperial J."/>
            <person name="Ruiz-Argueso T."/>
            <person name="Martinez-Romero E."/>
        </authorList>
    </citation>
    <scope>NUCLEOTIDE SEQUENCE [LARGE SCALE GENOMIC DNA]</scope>
    <source>
        <strain evidence="1 2">LMTR 13</strain>
    </source>
</reference>
<evidence type="ECO:0000313" key="1">
    <source>
        <dbReference type="EMBL" id="ANV99637.1"/>
    </source>
</evidence>
<protein>
    <submittedName>
        <fullName evidence="1">Growth inhibitor PemK</fullName>
    </submittedName>
</protein>
<dbReference type="STRING" id="1274631.LMTR13_05070"/>
<dbReference type="GO" id="GO:0016075">
    <property type="term" value="P:rRNA catabolic process"/>
    <property type="evidence" value="ECO:0007669"/>
    <property type="project" value="TreeGrafter"/>
</dbReference>
<gene>
    <name evidence="1" type="ORF">LMTR13_05070</name>
</gene>
<dbReference type="InterPro" id="IPR011067">
    <property type="entry name" value="Plasmid_toxin/cell-grow_inhib"/>
</dbReference>
<proteinExistence type="predicted"/>
<dbReference type="InterPro" id="IPR003477">
    <property type="entry name" value="PemK-like"/>
</dbReference>
<dbReference type="GO" id="GO:0003677">
    <property type="term" value="F:DNA binding"/>
    <property type="evidence" value="ECO:0007669"/>
    <property type="project" value="InterPro"/>
</dbReference>
<dbReference type="Proteomes" id="UP000092839">
    <property type="component" value="Chromosome"/>
</dbReference>
<dbReference type="AlphaFoldDB" id="A0A1B1UA44"/>
<dbReference type="GO" id="GO:0004521">
    <property type="term" value="F:RNA endonuclease activity"/>
    <property type="evidence" value="ECO:0007669"/>
    <property type="project" value="TreeGrafter"/>
</dbReference>
<dbReference type="SUPFAM" id="SSF50118">
    <property type="entry name" value="Cell growth inhibitor/plasmid maintenance toxic component"/>
    <property type="match status" value="1"/>
</dbReference>
<name>A0A1B1UA44_9BRAD</name>
<organism evidence="1 2">
    <name type="scientific">Bradyrhizobium icense</name>
    <dbReference type="NCBI Taxonomy" id="1274631"/>
    <lineage>
        <taxon>Bacteria</taxon>
        <taxon>Pseudomonadati</taxon>
        <taxon>Pseudomonadota</taxon>
        <taxon>Alphaproteobacteria</taxon>
        <taxon>Hyphomicrobiales</taxon>
        <taxon>Nitrobacteraceae</taxon>
        <taxon>Bradyrhizobium</taxon>
    </lineage>
</organism>
<accession>A0A1B1UA44</accession>
<dbReference type="Gene3D" id="2.30.30.110">
    <property type="match status" value="1"/>
</dbReference>
<dbReference type="GO" id="GO:0006402">
    <property type="term" value="P:mRNA catabolic process"/>
    <property type="evidence" value="ECO:0007669"/>
    <property type="project" value="TreeGrafter"/>
</dbReference>
<sequence>MKRGDIWTVAGGKHDAGKARPVVIVQDDSFDATASITICAFTTDETNAPLFRLAVAPNERNGLRAPCRLMVDKITTVPKSKIGTRVGRLDDEDVLRLNQALLVFLGLATSPRSKKR</sequence>
<dbReference type="PANTHER" id="PTHR33988">
    <property type="entry name" value="ENDORIBONUCLEASE MAZF-RELATED"/>
    <property type="match status" value="1"/>
</dbReference>
<dbReference type="Pfam" id="PF02452">
    <property type="entry name" value="PemK_toxin"/>
    <property type="match status" value="1"/>
</dbReference>
<keyword evidence="2" id="KW-1185">Reference proteome</keyword>
<dbReference type="EMBL" id="CP016428">
    <property type="protein sequence ID" value="ANV99637.1"/>
    <property type="molecule type" value="Genomic_DNA"/>
</dbReference>
<evidence type="ECO:0000313" key="2">
    <source>
        <dbReference type="Proteomes" id="UP000092839"/>
    </source>
</evidence>